<proteinExistence type="predicted"/>
<name>A0A1I7UCM1_9PELO</name>
<feature type="signal peptide" evidence="1">
    <location>
        <begin position="1"/>
        <end position="18"/>
    </location>
</feature>
<reference evidence="3" key="1">
    <citation type="submission" date="2016-11" db="UniProtKB">
        <authorList>
            <consortium name="WormBaseParasite"/>
        </authorList>
    </citation>
    <scope>IDENTIFICATION</scope>
</reference>
<dbReference type="WBParaSite" id="Csp11.Scaffold629.g7983.t1">
    <property type="protein sequence ID" value="Csp11.Scaffold629.g7983.t1"/>
    <property type="gene ID" value="Csp11.Scaffold629.g7983"/>
</dbReference>
<dbReference type="AlphaFoldDB" id="A0A1I7UCM1"/>
<evidence type="ECO:0000313" key="2">
    <source>
        <dbReference type="Proteomes" id="UP000095282"/>
    </source>
</evidence>
<feature type="chain" id="PRO_5009308755" evidence="1">
    <location>
        <begin position="19"/>
        <end position="85"/>
    </location>
</feature>
<dbReference type="Proteomes" id="UP000095282">
    <property type="component" value="Unplaced"/>
</dbReference>
<protein>
    <submittedName>
        <fullName evidence="3">Uncharacterized protein</fullName>
    </submittedName>
</protein>
<accession>A0A1I7UCM1</accession>
<evidence type="ECO:0000256" key="1">
    <source>
        <dbReference type="SAM" id="SignalP"/>
    </source>
</evidence>
<sequence>MRFLVFALFFFFVANAFAWNYGDRVALMDDESDPEAVANRRQIAMEYLAREKFRTRIREEIAKEELEHKYQREKIRKAMEEFNEM</sequence>
<organism evidence="2 3">
    <name type="scientific">Caenorhabditis tropicalis</name>
    <dbReference type="NCBI Taxonomy" id="1561998"/>
    <lineage>
        <taxon>Eukaryota</taxon>
        <taxon>Metazoa</taxon>
        <taxon>Ecdysozoa</taxon>
        <taxon>Nematoda</taxon>
        <taxon>Chromadorea</taxon>
        <taxon>Rhabditida</taxon>
        <taxon>Rhabditina</taxon>
        <taxon>Rhabditomorpha</taxon>
        <taxon>Rhabditoidea</taxon>
        <taxon>Rhabditidae</taxon>
        <taxon>Peloderinae</taxon>
        <taxon>Caenorhabditis</taxon>
    </lineage>
</organism>
<keyword evidence="1" id="KW-0732">Signal</keyword>
<evidence type="ECO:0000313" key="3">
    <source>
        <dbReference type="WBParaSite" id="Csp11.Scaffold629.g7983.t1"/>
    </source>
</evidence>
<keyword evidence="2" id="KW-1185">Reference proteome</keyword>
<dbReference type="eggNOG" id="ENOG502TIRF">
    <property type="taxonomic scope" value="Eukaryota"/>
</dbReference>